<dbReference type="SUPFAM" id="SSF47384">
    <property type="entry name" value="Homodimeric domain of signal transducing histidine kinase"/>
    <property type="match status" value="1"/>
</dbReference>
<dbReference type="InterPro" id="IPR035965">
    <property type="entry name" value="PAS-like_dom_sf"/>
</dbReference>
<dbReference type="Pfam" id="PF00512">
    <property type="entry name" value="HisKA"/>
    <property type="match status" value="1"/>
</dbReference>
<feature type="coiled-coil region" evidence="4">
    <location>
        <begin position="25"/>
        <end position="52"/>
    </location>
</feature>
<keyword evidence="4" id="KW-0175">Coiled coil</keyword>
<comment type="caution">
    <text evidence="6">The sequence shown here is derived from an EMBL/GenBank/DDBJ whole genome shotgun (WGS) entry which is preliminary data.</text>
</comment>
<keyword evidence="6" id="KW-0808">Transferase</keyword>
<dbReference type="Gene3D" id="1.10.287.130">
    <property type="match status" value="1"/>
</dbReference>
<accession>A0A0T5YXY1</accession>
<evidence type="ECO:0000256" key="4">
    <source>
        <dbReference type="SAM" id="Coils"/>
    </source>
</evidence>
<dbReference type="InterPro" id="IPR003661">
    <property type="entry name" value="HisK_dim/P_dom"/>
</dbReference>
<dbReference type="PANTHER" id="PTHR43065">
    <property type="entry name" value="SENSOR HISTIDINE KINASE"/>
    <property type="match status" value="1"/>
</dbReference>
<dbReference type="PRINTS" id="PR00344">
    <property type="entry name" value="BCTRLSENSOR"/>
</dbReference>
<feature type="domain" description="Histidine kinase" evidence="5">
    <location>
        <begin position="178"/>
        <end position="383"/>
    </location>
</feature>
<reference evidence="6 7" key="1">
    <citation type="submission" date="2015-11" db="EMBL/GenBank/DDBJ databases">
        <title>The genome of Candidatus Endoriftia persephone in Ridgeia piscesae and population structure of the North Eastern Pacific vestimentiferan symbionts.</title>
        <authorList>
            <person name="Perez M."/>
            <person name="Juniper K.S."/>
        </authorList>
    </citation>
    <scope>NUCLEOTIDE SEQUENCE [LARGE SCALE GENOMIC DNA]</scope>
    <source>
        <strain evidence="6">Ind11</strain>
    </source>
</reference>
<proteinExistence type="predicted"/>
<keyword evidence="6" id="KW-0418">Kinase</keyword>
<dbReference type="RefSeq" id="WP_060528490.1">
    <property type="nucleotide sequence ID" value="NZ_KQ557134.1"/>
</dbReference>
<dbReference type="AlphaFoldDB" id="A0A0T5YXY1"/>
<dbReference type="SUPFAM" id="SSF55874">
    <property type="entry name" value="ATPase domain of HSP90 chaperone/DNA topoisomerase II/histidine kinase"/>
    <property type="match status" value="1"/>
</dbReference>
<dbReference type="InterPro" id="IPR005467">
    <property type="entry name" value="His_kinase_dom"/>
</dbReference>
<dbReference type="Gene3D" id="3.30.565.10">
    <property type="entry name" value="Histidine kinase-like ATPase, C-terminal domain"/>
    <property type="match status" value="1"/>
</dbReference>
<dbReference type="InterPro" id="IPR000014">
    <property type="entry name" value="PAS"/>
</dbReference>
<organism evidence="6 7">
    <name type="scientific">endosymbiont of Ridgeia piscesae</name>
    <dbReference type="NCBI Taxonomy" id="54398"/>
    <lineage>
        <taxon>Bacteria</taxon>
        <taxon>Pseudomonadati</taxon>
        <taxon>Pseudomonadota</taxon>
        <taxon>Gammaproteobacteria</taxon>
        <taxon>sulfur-oxidizing symbionts</taxon>
    </lineage>
</organism>
<keyword evidence="3" id="KW-0597">Phosphoprotein</keyword>
<dbReference type="EC" id="2.7.13.3" evidence="2"/>
<dbReference type="SMART" id="SM00388">
    <property type="entry name" value="HisKA"/>
    <property type="match status" value="1"/>
</dbReference>
<dbReference type="SUPFAM" id="SSF55785">
    <property type="entry name" value="PYP-like sensor domain (PAS domain)"/>
    <property type="match status" value="1"/>
</dbReference>
<dbReference type="SMART" id="SM00387">
    <property type="entry name" value="HATPase_c"/>
    <property type="match status" value="1"/>
</dbReference>
<dbReference type="Pfam" id="PF02518">
    <property type="entry name" value="HATPase_c"/>
    <property type="match status" value="1"/>
</dbReference>
<dbReference type="Pfam" id="PF13188">
    <property type="entry name" value="PAS_8"/>
    <property type="match status" value="1"/>
</dbReference>
<dbReference type="InterPro" id="IPR004358">
    <property type="entry name" value="Sig_transdc_His_kin-like_C"/>
</dbReference>
<dbReference type="Gene3D" id="3.30.450.20">
    <property type="entry name" value="PAS domain"/>
    <property type="match status" value="1"/>
</dbReference>
<dbReference type="InterPro" id="IPR003594">
    <property type="entry name" value="HATPase_dom"/>
</dbReference>
<dbReference type="Proteomes" id="UP000051634">
    <property type="component" value="Unassembled WGS sequence"/>
</dbReference>
<dbReference type="CDD" id="cd00082">
    <property type="entry name" value="HisKA"/>
    <property type="match status" value="1"/>
</dbReference>
<protein>
    <recommendedName>
        <fullName evidence="2">histidine kinase</fullName>
        <ecNumber evidence="2">2.7.13.3</ecNumber>
    </recommendedName>
</protein>
<sequence length="411" mass="45194">MSSKSLQPERRESLEAAFNLFNQLSEELTGSYRQLQEQVLQLNRELAATSSDRMLQLAEKERLADRLGRLLETLPAGVVVLDDEERVVEANPAALRLIDGLTKGASWKALELAAFEAQRLPAADWTLRDGRLLSVSSCALEHSPGRILVLLDVSETRRLQEHLNRQERLGAMGEMSAQLAHQLRTPLSSALLYVSQLGRDDLSSPQRERFTGKLRSRLQHMESQIRDMLLFARGGAGAEEPLSLVELLKGFTTTLASELQQTSVSLHLDHSDAEAAQILGRSDALLGVLGNLADNAVQHGARTICIRLSGGPLLTILFSDDGSGIAPEVRHQIFDPFFTTRPAGTGLGLAVAQNVILAHGGEIQLLDSPAPGTRFQIELPRYQSRQRERLTERPLAADKVEPISRHRSAVL</sequence>
<evidence type="ECO:0000313" key="6">
    <source>
        <dbReference type="EMBL" id="KRT55474.1"/>
    </source>
</evidence>
<dbReference type="OrthoDB" id="9776727at2"/>
<keyword evidence="7" id="KW-1185">Reference proteome</keyword>
<comment type="catalytic activity">
    <reaction evidence="1">
        <text>ATP + protein L-histidine = ADP + protein N-phospho-L-histidine.</text>
        <dbReference type="EC" id="2.7.13.3"/>
    </reaction>
</comment>
<dbReference type="GO" id="GO:0000155">
    <property type="term" value="F:phosphorelay sensor kinase activity"/>
    <property type="evidence" value="ECO:0007669"/>
    <property type="project" value="InterPro"/>
</dbReference>
<dbReference type="EMBL" id="LDXT01000078">
    <property type="protein sequence ID" value="KRT55474.1"/>
    <property type="molecule type" value="Genomic_DNA"/>
</dbReference>
<dbReference type="PATRIC" id="fig|54398.3.peg.2164"/>
<dbReference type="PROSITE" id="PS50109">
    <property type="entry name" value="HIS_KIN"/>
    <property type="match status" value="1"/>
</dbReference>
<evidence type="ECO:0000256" key="2">
    <source>
        <dbReference type="ARBA" id="ARBA00012438"/>
    </source>
</evidence>
<evidence type="ECO:0000259" key="5">
    <source>
        <dbReference type="PROSITE" id="PS50109"/>
    </source>
</evidence>
<dbReference type="InterPro" id="IPR036890">
    <property type="entry name" value="HATPase_C_sf"/>
</dbReference>
<name>A0A0T5YXY1_9GAMM</name>
<dbReference type="InterPro" id="IPR036097">
    <property type="entry name" value="HisK_dim/P_sf"/>
</dbReference>
<evidence type="ECO:0000313" key="7">
    <source>
        <dbReference type="Proteomes" id="UP000051634"/>
    </source>
</evidence>
<evidence type="ECO:0000256" key="3">
    <source>
        <dbReference type="ARBA" id="ARBA00022553"/>
    </source>
</evidence>
<evidence type="ECO:0000256" key="1">
    <source>
        <dbReference type="ARBA" id="ARBA00000085"/>
    </source>
</evidence>
<dbReference type="PANTHER" id="PTHR43065:SF29">
    <property type="entry name" value="SENSOR PROTEIN KINASE FLES"/>
    <property type="match status" value="1"/>
</dbReference>
<gene>
    <name evidence="6" type="ORF">Ga0074115_11911</name>
</gene>